<feature type="compositionally biased region" description="Polar residues" evidence="1">
    <location>
        <begin position="7"/>
        <end position="17"/>
    </location>
</feature>
<evidence type="ECO:0000256" key="1">
    <source>
        <dbReference type="SAM" id="MobiDB-lite"/>
    </source>
</evidence>
<keyword evidence="3" id="KW-1185">Reference proteome</keyword>
<evidence type="ECO:0000313" key="2">
    <source>
        <dbReference type="EMBL" id="PPQ96510.1"/>
    </source>
</evidence>
<dbReference type="Proteomes" id="UP000284706">
    <property type="component" value="Unassembled WGS sequence"/>
</dbReference>
<feature type="region of interest" description="Disordered" evidence="1">
    <location>
        <begin position="1"/>
        <end position="29"/>
    </location>
</feature>
<accession>A0A409Y0H0</accession>
<organism evidence="2 3">
    <name type="scientific">Gymnopilus dilepis</name>
    <dbReference type="NCBI Taxonomy" id="231916"/>
    <lineage>
        <taxon>Eukaryota</taxon>
        <taxon>Fungi</taxon>
        <taxon>Dikarya</taxon>
        <taxon>Basidiomycota</taxon>
        <taxon>Agaricomycotina</taxon>
        <taxon>Agaricomycetes</taxon>
        <taxon>Agaricomycetidae</taxon>
        <taxon>Agaricales</taxon>
        <taxon>Agaricineae</taxon>
        <taxon>Hymenogastraceae</taxon>
        <taxon>Gymnopilus</taxon>
    </lineage>
</organism>
<protein>
    <submittedName>
        <fullName evidence="2">Uncharacterized protein</fullName>
    </submittedName>
</protein>
<proteinExistence type="predicted"/>
<gene>
    <name evidence="2" type="ORF">CVT26_010448</name>
</gene>
<name>A0A409Y0H0_9AGAR</name>
<sequence>MRKKITPSEQIRHTNPTAPRPHKRAKRPHPAIFGTLSSLSRWQLRSVAMRKILIAGPILSLRPIGRIVASRPPRGGIGVT</sequence>
<dbReference type="InParanoid" id="A0A409Y0H0"/>
<feature type="compositionally biased region" description="Basic residues" evidence="1">
    <location>
        <begin position="20"/>
        <end position="29"/>
    </location>
</feature>
<dbReference type="AlphaFoldDB" id="A0A409Y0H0"/>
<evidence type="ECO:0000313" key="3">
    <source>
        <dbReference type="Proteomes" id="UP000284706"/>
    </source>
</evidence>
<dbReference type="EMBL" id="NHYE01001363">
    <property type="protein sequence ID" value="PPQ96510.1"/>
    <property type="molecule type" value="Genomic_DNA"/>
</dbReference>
<comment type="caution">
    <text evidence="2">The sequence shown here is derived from an EMBL/GenBank/DDBJ whole genome shotgun (WGS) entry which is preliminary data.</text>
</comment>
<reference evidence="2 3" key="1">
    <citation type="journal article" date="2018" name="Evol. Lett.">
        <title>Horizontal gene cluster transfer increased hallucinogenic mushroom diversity.</title>
        <authorList>
            <person name="Reynolds H.T."/>
            <person name="Vijayakumar V."/>
            <person name="Gluck-Thaler E."/>
            <person name="Korotkin H.B."/>
            <person name="Matheny P.B."/>
            <person name="Slot J.C."/>
        </authorList>
    </citation>
    <scope>NUCLEOTIDE SEQUENCE [LARGE SCALE GENOMIC DNA]</scope>
    <source>
        <strain evidence="2 3">SRW20</strain>
    </source>
</reference>